<accession>A0A6A5XQS5</accession>
<dbReference type="GeneID" id="54291245"/>
<proteinExistence type="predicted"/>
<name>A0A6A5XQS5_9PLEO</name>
<organism evidence="1 2">
    <name type="scientific">Aaosphaeria arxii CBS 175.79</name>
    <dbReference type="NCBI Taxonomy" id="1450172"/>
    <lineage>
        <taxon>Eukaryota</taxon>
        <taxon>Fungi</taxon>
        <taxon>Dikarya</taxon>
        <taxon>Ascomycota</taxon>
        <taxon>Pezizomycotina</taxon>
        <taxon>Dothideomycetes</taxon>
        <taxon>Pleosporomycetidae</taxon>
        <taxon>Pleosporales</taxon>
        <taxon>Pleosporales incertae sedis</taxon>
        <taxon>Aaosphaeria</taxon>
    </lineage>
</organism>
<dbReference type="RefSeq" id="XP_033383974.1">
    <property type="nucleotide sequence ID" value="XM_033533848.1"/>
</dbReference>
<reference evidence="1" key="1">
    <citation type="journal article" date="2020" name="Stud. Mycol.">
        <title>101 Dothideomycetes genomes: a test case for predicting lifestyles and emergence of pathogens.</title>
        <authorList>
            <person name="Haridas S."/>
            <person name="Albert R."/>
            <person name="Binder M."/>
            <person name="Bloem J."/>
            <person name="Labutti K."/>
            <person name="Salamov A."/>
            <person name="Andreopoulos B."/>
            <person name="Baker S."/>
            <person name="Barry K."/>
            <person name="Bills G."/>
            <person name="Bluhm B."/>
            <person name="Cannon C."/>
            <person name="Castanera R."/>
            <person name="Culley D."/>
            <person name="Daum C."/>
            <person name="Ezra D."/>
            <person name="Gonzalez J."/>
            <person name="Henrissat B."/>
            <person name="Kuo A."/>
            <person name="Liang C."/>
            <person name="Lipzen A."/>
            <person name="Lutzoni F."/>
            <person name="Magnuson J."/>
            <person name="Mondo S."/>
            <person name="Nolan M."/>
            <person name="Ohm R."/>
            <person name="Pangilinan J."/>
            <person name="Park H.-J."/>
            <person name="Ramirez L."/>
            <person name="Alfaro M."/>
            <person name="Sun H."/>
            <person name="Tritt A."/>
            <person name="Yoshinaga Y."/>
            <person name="Zwiers L.-H."/>
            <person name="Turgeon B."/>
            <person name="Goodwin S."/>
            <person name="Spatafora J."/>
            <person name="Crous P."/>
            <person name="Grigoriev I."/>
        </authorList>
    </citation>
    <scope>NUCLEOTIDE SEQUENCE</scope>
    <source>
        <strain evidence="1">CBS 175.79</strain>
    </source>
</reference>
<sequence length="305" mass="33840">MSKDKIYTATPLRTYELRPTQVKTTGWFSSSLSSDATTPSDRIFGVFETTEDATSDGLKEVSKYFVDTAANSTFPIWPSNSNQVIAIFPQTTNVENIVDRKATSVRSISQTHSLIGRHMCTVSSVRPQSAFQAQGEWKSKADDMSLQEWWVGSGLGHGQWSDSTLEKALGFPDRSDGFSIKEDRVEWRAQGDQWQTRLSQKYRDISWGGKGRVSGGGLILTGADMVLAVYKPRCARWEKKGDAADDGQEKGEIIGDGVSVGVLGICHEKVDDEMTQHILLSAVAIEEQIMRSKGFDPLKYHGMWD</sequence>
<keyword evidence="2" id="KW-1185">Reference proteome</keyword>
<evidence type="ECO:0000313" key="1">
    <source>
        <dbReference type="EMBL" id="KAF2015635.1"/>
    </source>
</evidence>
<dbReference type="AlphaFoldDB" id="A0A6A5XQS5"/>
<evidence type="ECO:0000313" key="2">
    <source>
        <dbReference type="Proteomes" id="UP000799778"/>
    </source>
</evidence>
<dbReference type="EMBL" id="ML978069">
    <property type="protein sequence ID" value="KAF2015635.1"/>
    <property type="molecule type" value="Genomic_DNA"/>
</dbReference>
<dbReference type="Proteomes" id="UP000799778">
    <property type="component" value="Unassembled WGS sequence"/>
</dbReference>
<gene>
    <name evidence="1" type="ORF">BU24DRAFT_491853</name>
</gene>
<dbReference type="OrthoDB" id="3798937at2759"/>
<protein>
    <submittedName>
        <fullName evidence="1">Uncharacterized protein</fullName>
    </submittedName>
</protein>